<gene>
    <name evidence="6" type="ORF">ACJMK2_007315</name>
</gene>
<evidence type="ECO:0000256" key="1">
    <source>
        <dbReference type="ARBA" id="ARBA00001933"/>
    </source>
</evidence>
<comment type="caution">
    <text evidence="6">The sequence shown here is derived from an EMBL/GenBank/DDBJ whole genome shotgun (WGS) entry which is preliminary data.</text>
</comment>
<sequence>MEWWGTRMTSSGTRPQGFDIARNTPVRCRQYINLSGGMPNEDTFPIKTMTLKLTDGTVLEIDKATTSKALQYGRTPGQFELLRWLTTLLKTVHNPPTLQDKSHPGQFDMLMTNGVQDGMYKTLETLVDEGDIVFAENPTYPGFLAAALPFRCQIVPIEMDEDGLIPEEFSIALKDHSINSGRKMKFLYCVPNSGNPTGICYTEERKRLIYGLAREYNLLILEDDAYFFLQSKPYRKSFLSMDIDGRVIRLDTFSKTISAGLRAGFLSGPKPIVEKAIMAMQTSSKNCSGVSQAILLTVLQHMGHDGYLAHCDRVADFYLRKRDVCVKSAERYLKGLAEWKVPSGGMFLWIKVKGTNDSYKVVTEELRKRKVLMVPGVAFKISSEIPSARIRIAYAFASDEQIDKSKKYRIAALVQEDRINARRINHLQKV</sequence>
<dbReference type="GO" id="GO:0008483">
    <property type="term" value="F:transaminase activity"/>
    <property type="evidence" value="ECO:0007669"/>
    <property type="project" value="UniProtKB-KW"/>
</dbReference>
<dbReference type="SUPFAM" id="SSF53383">
    <property type="entry name" value="PLP-dependent transferases"/>
    <property type="match status" value="1"/>
</dbReference>
<dbReference type="PANTHER" id="PTHR42790">
    <property type="entry name" value="AMINOTRANSFERASE"/>
    <property type="match status" value="1"/>
</dbReference>
<keyword evidence="3" id="KW-0808">Transferase</keyword>
<dbReference type="AlphaFoldDB" id="A0ABD3VI63"/>
<feature type="domain" description="Aminotransferase class I/classII large" evidence="5">
    <location>
        <begin position="55"/>
        <end position="404"/>
    </location>
</feature>
<dbReference type="Pfam" id="PF00155">
    <property type="entry name" value="Aminotran_1_2"/>
    <property type="match status" value="1"/>
</dbReference>
<organism evidence="6 7">
    <name type="scientific">Sinanodonta woodiana</name>
    <name type="common">Chinese pond mussel</name>
    <name type="synonym">Anodonta woodiana</name>
    <dbReference type="NCBI Taxonomy" id="1069815"/>
    <lineage>
        <taxon>Eukaryota</taxon>
        <taxon>Metazoa</taxon>
        <taxon>Spiralia</taxon>
        <taxon>Lophotrochozoa</taxon>
        <taxon>Mollusca</taxon>
        <taxon>Bivalvia</taxon>
        <taxon>Autobranchia</taxon>
        <taxon>Heteroconchia</taxon>
        <taxon>Palaeoheterodonta</taxon>
        <taxon>Unionida</taxon>
        <taxon>Unionoidea</taxon>
        <taxon>Unionidae</taxon>
        <taxon>Unioninae</taxon>
        <taxon>Sinanodonta</taxon>
    </lineage>
</organism>
<reference evidence="6 7" key="1">
    <citation type="submission" date="2024-11" db="EMBL/GenBank/DDBJ databases">
        <title>Chromosome-level genome assembly of the freshwater bivalve Anodonta woodiana.</title>
        <authorList>
            <person name="Chen X."/>
        </authorList>
    </citation>
    <scope>NUCLEOTIDE SEQUENCE [LARGE SCALE GENOMIC DNA]</scope>
    <source>
        <strain evidence="6">MN2024</strain>
        <tissue evidence="6">Gills</tissue>
    </source>
</reference>
<dbReference type="InterPro" id="IPR015424">
    <property type="entry name" value="PyrdxlP-dep_Trfase"/>
</dbReference>
<dbReference type="InterPro" id="IPR004839">
    <property type="entry name" value="Aminotransferase_I/II_large"/>
</dbReference>
<proteinExistence type="predicted"/>
<dbReference type="EMBL" id="JBJQND010000011">
    <property type="protein sequence ID" value="KAL3861272.1"/>
    <property type="molecule type" value="Genomic_DNA"/>
</dbReference>
<accession>A0ABD3VI63</accession>
<dbReference type="FunFam" id="3.90.1150.10:FF:000166">
    <property type="entry name" value="Kynurenine/alpha-aminoadipate aminotransferase, mitochondrial"/>
    <property type="match status" value="1"/>
</dbReference>
<evidence type="ECO:0000313" key="7">
    <source>
        <dbReference type="Proteomes" id="UP001634394"/>
    </source>
</evidence>
<dbReference type="InterPro" id="IPR050859">
    <property type="entry name" value="Class-I_PLP-dep_aminotransf"/>
</dbReference>
<dbReference type="Proteomes" id="UP001634394">
    <property type="component" value="Unassembled WGS sequence"/>
</dbReference>
<name>A0ABD3VI63_SINWO</name>
<evidence type="ECO:0000256" key="3">
    <source>
        <dbReference type="ARBA" id="ARBA00022679"/>
    </source>
</evidence>
<evidence type="ECO:0000256" key="2">
    <source>
        <dbReference type="ARBA" id="ARBA00022576"/>
    </source>
</evidence>
<evidence type="ECO:0000259" key="5">
    <source>
        <dbReference type="Pfam" id="PF00155"/>
    </source>
</evidence>
<keyword evidence="7" id="KW-1185">Reference proteome</keyword>
<keyword evidence="2" id="KW-0032">Aminotransferase</keyword>
<evidence type="ECO:0000256" key="4">
    <source>
        <dbReference type="ARBA" id="ARBA00022898"/>
    </source>
</evidence>
<comment type="cofactor">
    <cofactor evidence="1">
        <name>pyridoxal 5'-phosphate</name>
        <dbReference type="ChEBI" id="CHEBI:597326"/>
    </cofactor>
</comment>
<dbReference type="CDD" id="cd00609">
    <property type="entry name" value="AAT_like"/>
    <property type="match status" value="1"/>
</dbReference>
<dbReference type="PANTHER" id="PTHR42790:SF19">
    <property type="entry name" value="KYNURENINE_ALPHA-AMINOADIPATE AMINOTRANSFERASE, MITOCHONDRIAL"/>
    <property type="match status" value="1"/>
</dbReference>
<keyword evidence="4" id="KW-0663">Pyridoxal phosphate</keyword>
<evidence type="ECO:0000313" key="6">
    <source>
        <dbReference type="EMBL" id="KAL3861272.1"/>
    </source>
</evidence>
<dbReference type="Gene3D" id="3.40.640.10">
    <property type="entry name" value="Type I PLP-dependent aspartate aminotransferase-like (Major domain)"/>
    <property type="match status" value="1"/>
</dbReference>
<dbReference type="InterPro" id="IPR015421">
    <property type="entry name" value="PyrdxlP-dep_Trfase_major"/>
</dbReference>
<protein>
    <recommendedName>
        <fullName evidence="5">Aminotransferase class I/classII large domain-containing protein</fullName>
    </recommendedName>
</protein>